<feature type="transmembrane region" description="Helical" evidence="4">
    <location>
        <begin position="35"/>
        <end position="54"/>
    </location>
</feature>
<name>A0AAE1RL06_9SOLA</name>
<comment type="caution">
    <text evidence="6">The sequence shown here is derived from an EMBL/GenBank/DDBJ whole genome shotgun (WGS) entry which is preliminary data.</text>
</comment>
<dbReference type="PANTHER" id="PTHR43574">
    <property type="entry name" value="EPIMERASE-RELATED"/>
    <property type="match status" value="1"/>
</dbReference>
<evidence type="ECO:0000256" key="3">
    <source>
        <dbReference type="ARBA" id="ARBA00023235"/>
    </source>
</evidence>
<keyword evidence="2" id="KW-0520">NAD</keyword>
<evidence type="ECO:0000256" key="2">
    <source>
        <dbReference type="ARBA" id="ARBA00023027"/>
    </source>
</evidence>
<dbReference type="Pfam" id="PF01370">
    <property type="entry name" value="Epimerase"/>
    <property type="match status" value="1"/>
</dbReference>
<dbReference type="Gene3D" id="3.40.50.720">
    <property type="entry name" value="NAD(P)-binding Rossmann-like Domain"/>
    <property type="match status" value="1"/>
</dbReference>
<keyword evidence="7" id="KW-1185">Reference proteome</keyword>
<reference evidence="6" key="1">
    <citation type="submission" date="2023-12" db="EMBL/GenBank/DDBJ databases">
        <title>Genome assembly of Anisodus tanguticus.</title>
        <authorList>
            <person name="Wang Y.-J."/>
        </authorList>
    </citation>
    <scope>NUCLEOTIDE SEQUENCE</scope>
    <source>
        <strain evidence="6">KB-2021</strain>
        <tissue evidence="6">Leaf</tissue>
    </source>
</reference>
<organism evidence="6 7">
    <name type="scientific">Anisodus tanguticus</name>
    <dbReference type="NCBI Taxonomy" id="243964"/>
    <lineage>
        <taxon>Eukaryota</taxon>
        <taxon>Viridiplantae</taxon>
        <taxon>Streptophyta</taxon>
        <taxon>Embryophyta</taxon>
        <taxon>Tracheophyta</taxon>
        <taxon>Spermatophyta</taxon>
        <taxon>Magnoliopsida</taxon>
        <taxon>eudicotyledons</taxon>
        <taxon>Gunneridae</taxon>
        <taxon>Pentapetalae</taxon>
        <taxon>asterids</taxon>
        <taxon>lamiids</taxon>
        <taxon>Solanales</taxon>
        <taxon>Solanaceae</taxon>
        <taxon>Solanoideae</taxon>
        <taxon>Hyoscyameae</taxon>
        <taxon>Anisodus</taxon>
    </lineage>
</organism>
<dbReference type="InterPro" id="IPR036291">
    <property type="entry name" value="NAD(P)-bd_dom_sf"/>
</dbReference>
<evidence type="ECO:0000313" key="7">
    <source>
        <dbReference type="Proteomes" id="UP001291623"/>
    </source>
</evidence>
<evidence type="ECO:0000259" key="5">
    <source>
        <dbReference type="Pfam" id="PF01370"/>
    </source>
</evidence>
<dbReference type="SUPFAM" id="SSF51735">
    <property type="entry name" value="NAD(P)-binding Rossmann-fold domains"/>
    <property type="match status" value="1"/>
</dbReference>
<dbReference type="AlphaFoldDB" id="A0AAE1RL06"/>
<proteinExistence type="inferred from homology"/>
<keyword evidence="3" id="KW-0413">Isomerase</keyword>
<evidence type="ECO:0000256" key="4">
    <source>
        <dbReference type="SAM" id="Phobius"/>
    </source>
</evidence>
<evidence type="ECO:0000313" key="6">
    <source>
        <dbReference type="EMBL" id="KAK4352956.1"/>
    </source>
</evidence>
<keyword evidence="4" id="KW-1133">Transmembrane helix</keyword>
<dbReference type="Proteomes" id="UP001291623">
    <property type="component" value="Unassembled WGS sequence"/>
</dbReference>
<sequence>MSQMKHIIDNTPSTPGKFKINKSPYNRLIRLQFSLAKLILWSLVFVGLIFVFFYRSPLSSSHVSESSDLSRRSLRTSSYGGPAWEKKIKNSAEIRSRNGICVLVTGVAGFVGIHVSAALKRRGDDVLGLDNFNDYYDPSLKRARQELLERSGVHIVESDLKETF</sequence>
<keyword evidence="4" id="KW-0472">Membrane</keyword>
<keyword evidence="4" id="KW-0812">Transmembrane</keyword>
<comment type="similarity">
    <text evidence="1">Belongs to the NAD(P)-dependent epimerase/dehydratase family.</text>
</comment>
<dbReference type="EMBL" id="JAVYJV010000015">
    <property type="protein sequence ID" value="KAK4352956.1"/>
    <property type="molecule type" value="Genomic_DNA"/>
</dbReference>
<dbReference type="InterPro" id="IPR001509">
    <property type="entry name" value="Epimerase_deHydtase"/>
</dbReference>
<dbReference type="GO" id="GO:0016853">
    <property type="term" value="F:isomerase activity"/>
    <property type="evidence" value="ECO:0007669"/>
    <property type="project" value="UniProtKB-KW"/>
</dbReference>
<protein>
    <recommendedName>
        <fullName evidence="5">NAD-dependent epimerase/dehydratase domain-containing protein</fullName>
    </recommendedName>
</protein>
<feature type="domain" description="NAD-dependent epimerase/dehydratase" evidence="5">
    <location>
        <begin position="102"/>
        <end position="160"/>
    </location>
</feature>
<accession>A0AAE1RL06</accession>
<evidence type="ECO:0000256" key="1">
    <source>
        <dbReference type="ARBA" id="ARBA00007637"/>
    </source>
</evidence>
<gene>
    <name evidence="6" type="ORF">RND71_028474</name>
</gene>